<dbReference type="AlphaFoldDB" id="A0A9Q3FU82"/>
<dbReference type="Proteomes" id="UP000765509">
    <property type="component" value="Unassembled WGS sequence"/>
</dbReference>
<evidence type="ECO:0000256" key="1">
    <source>
        <dbReference type="SAM" id="MobiDB-lite"/>
    </source>
</evidence>
<evidence type="ECO:0000313" key="3">
    <source>
        <dbReference type="Proteomes" id="UP000765509"/>
    </source>
</evidence>
<feature type="region of interest" description="Disordered" evidence="1">
    <location>
        <begin position="1"/>
        <end position="100"/>
    </location>
</feature>
<feature type="compositionally biased region" description="Basic and acidic residues" evidence="1">
    <location>
        <begin position="7"/>
        <end position="19"/>
    </location>
</feature>
<gene>
    <name evidence="2" type="ORF">O181_084879</name>
</gene>
<feature type="compositionally biased region" description="Polar residues" evidence="1">
    <location>
        <begin position="22"/>
        <end position="31"/>
    </location>
</feature>
<comment type="caution">
    <text evidence="2">The sequence shown here is derived from an EMBL/GenBank/DDBJ whole genome shotgun (WGS) entry which is preliminary data.</text>
</comment>
<proteinExistence type="predicted"/>
<protein>
    <submittedName>
        <fullName evidence="2">Uncharacterized protein</fullName>
    </submittedName>
</protein>
<accession>A0A9Q3FU82</accession>
<name>A0A9Q3FU82_9BASI</name>
<evidence type="ECO:0000313" key="2">
    <source>
        <dbReference type="EMBL" id="MBW0545164.1"/>
    </source>
</evidence>
<sequence length="100" mass="11445">MSPTKSKTNDEPMREDLMAHEQGTQSNSEFTHPQMPLAQGMPDQSEMRQKKNQAHKAHNLEKSESQKEQQKWLEADLPEKCPWDESSCTRPLPVPTQSKG</sequence>
<reference evidence="2" key="1">
    <citation type="submission" date="2021-03" db="EMBL/GenBank/DDBJ databases">
        <title>Draft genome sequence of rust myrtle Austropuccinia psidii MF-1, a brazilian biotype.</title>
        <authorList>
            <person name="Quecine M.C."/>
            <person name="Pachon D.M.R."/>
            <person name="Bonatelli M.L."/>
            <person name="Correr F.H."/>
            <person name="Franceschini L.M."/>
            <person name="Leite T.F."/>
            <person name="Margarido G.R.A."/>
            <person name="Almeida C.A."/>
            <person name="Ferrarezi J.A."/>
            <person name="Labate C.A."/>
        </authorList>
    </citation>
    <scope>NUCLEOTIDE SEQUENCE</scope>
    <source>
        <strain evidence="2">MF-1</strain>
    </source>
</reference>
<dbReference type="EMBL" id="AVOT02050046">
    <property type="protein sequence ID" value="MBW0545164.1"/>
    <property type="molecule type" value="Genomic_DNA"/>
</dbReference>
<keyword evidence="3" id="KW-1185">Reference proteome</keyword>
<organism evidence="2 3">
    <name type="scientific">Austropuccinia psidii MF-1</name>
    <dbReference type="NCBI Taxonomy" id="1389203"/>
    <lineage>
        <taxon>Eukaryota</taxon>
        <taxon>Fungi</taxon>
        <taxon>Dikarya</taxon>
        <taxon>Basidiomycota</taxon>
        <taxon>Pucciniomycotina</taxon>
        <taxon>Pucciniomycetes</taxon>
        <taxon>Pucciniales</taxon>
        <taxon>Sphaerophragmiaceae</taxon>
        <taxon>Austropuccinia</taxon>
    </lineage>
</organism>
<feature type="compositionally biased region" description="Basic and acidic residues" evidence="1">
    <location>
        <begin position="58"/>
        <end position="83"/>
    </location>
</feature>